<dbReference type="InterPro" id="IPR043161">
    <property type="entry name" value="DOCK_C_lobe_A"/>
</dbReference>
<dbReference type="InterPro" id="IPR001932">
    <property type="entry name" value="PPM-type_phosphatase-like_dom"/>
</dbReference>
<dbReference type="GO" id="GO:0007264">
    <property type="term" value="P:small GTPase-mediated signal transduction"/>
    <property type="evidence" value="ECO:0007669"/>
    <property type="project" value="InterPro"/>
</dbReference>
<keyword evidence="8" id="KW-1133">Transmembrane helix</keyword>
<dbReference type="Pfam" id="PF20421">
    <property type="entry name" value="DHR-2_Lobe_C"/>
    <property type="match status" value="1"/>
</dbReference>
<dbReference type="InterPro" id="IPR046769">
    <property type="entry name" value="DOCKER_Lobe_A"/>
</dbReference>
<keyword evidence="1" id="KW-0344">Guanine-nucleotide releasing factor</keyword>
<dbReference type="InterPro" id="IPR027357">
    <property type="entry name" value="DOCKER_dom"/>
</dbReference>
<name>A0A8S4SJG8_9NEOP</name>
<keyword evidence="8" id="KW-0472">Membrane</keyword>
<dbReference type="SUPFAM" id="SSF81606">
    <property type="entry name" value="PP2C-like"/>
    <property type="match status" value="1"/>
</dbReference>
<keyword evidence="4 6" id="KW-0904">Protein phosphatase</keyword>
<dbReference type="AlphaFoldDB" id="A0A8S4SJG8"/>
<evidence type="ECO:0000256" key="1">
    <source>
        <dbReference type="ARBA" id="ARBA00022658"/>
    </source>
</evidence>
<comment type="similarity">
    <text evidence="6">Belongs to the PP2C family.</text>
</comment>
<dbReference type="InterPro" id="IPR046770">
    <property type="entry name" value="DOCKER_Lobe_B"/>
</dbReference>
<keyword evidence="3 6" id="KW-0378">Hydrolase</keyword>
<dbReference type="InterPro" id="IPR026791">
    <property type="entry name" value="DOCK"/>
</dbReference>
<protein>
    <submittedName>
        <fullName evidence="11">Jg19770 protein</fullName>
    </submittedName>
</protein>
<dbReference type="GO" id="GO:0046872">
    <property type="term" value="F:metal ion binding"/>
    <property type="evidence" value="ECO:0007669"/>
    <property type="project" value="UniProtKB-KW"/>
</dbReference>
<dbReference type="GO" id="GO:0005085">
    <property type="term" value="F:guanyl-nucleotide exchange factor activity"/>
    <property type="evidence" value="ECO:0007669"/>
    <property type="project" value="UniProtKB-KW"/>
</dbReference>
<dbReference type="InterPro" id="IPR043162">
    <property type="entry name" value="DOCK_C_lobe_C"/>
</dbReference>
<dbReference type="Pfam" id="PF00481">
    <property type="entry name" value="PP2C"/>
    <property type="match status" value="2"/>
</dbReference>
<dbReference type="OrthoDB" id="343114at2759"/>
<evidence type="ECO:0000313" key="11">
    <source>
        <dbReference type="EMBL" id="CAH2265215.1"/>
    </source>
</evidence>
<feature type="transmembrane region" description="Helical" evidence="8">
    <location>
        <begin position="362"/>
        <end position="382"/>
    </location>
</feature>
<gene>
    <name evidence="11" type="primary">jg19770</name>
    <name evidence="11" type="ORF">PAEG_LOCUS24857</name>
</gene>
<evidence type="ECO:0000256" key="4">
    <source>
        <dbReference type="ARBA" id="ARBA00022912"/>
    </source>
</evidence>
<dbReference type="InterPro" id="IPR046773">
    <property type="entry name" value="DOCKER_Lobe_C"/>
</dbReference>
<feature type="domain" description="DOCKER" evidence="9">
    <location>
        <begin position="1"/>
        <end position="358"/>
    </location>
</feature>
<sequence>MADVHYNEQALLDQLVLCTEYVDKAERYELLGPLYRLVIPIYERRKDYQALLTCYQHLTKAYAKVIEVTNSGKRLLGRFYRVAFFGKDHFGEDEEGIEFIYKEPKLTSLSEISEKLHTFYEQKFGIGNVKMIMDSAPVIREELDSKLAYIQVTWVRASPEGMAATHSGGEGTFERVHNVRRFVFETPFTRDGAARGPVHHQRLRLTHLTAENWFPYVKRRVQVIETQVEEKSPIEVAMSEMESQVAELAEIVNAKAPDIKKLQLRLQGSICVQVNAGPLAYANAFLDPTLALMYPDDMVDKLKAVFKEFLTDMEDELEDRVLHQTYLSCMKILSRFTSSVAFDTPLSYLWKMVRLYLLRSEVVVFTLAIIIFFMYLQTLGLWSRTLLSRLSQAMSPLNAVQRMKLMEGSEADKQSWELKGTLSAAYAIKGRRMHMEDKFIINENINSTGISLFAIFDGHGGDFAANYAKEHLIQNLYNKVVEICAFKDGKIVVTPQKDSPEEPKEGNHIDLERKTSFKKSASTADDTSKKEITDPILLAQLSKARPIITREVKPSKAVKNIAVPLSSYVDKGKINYGKLLTDEVLAADRLLVEAAKRSMNVAGTTALIAILENNHLIVANVGDSRGVMCDSRGNAIPVSFDHKPQQVREQKRIEAAGGYIAFNGVWRVAGILATSRAMGDYPLKDKNFVIADPDILTFNLNDHKPMFVVLASDGLWDTFTNEEAVKFIKERLDEPDYGAKSLTLQAYYRGSVDNITVLVLKFPNSNWSTATQ</sequence>
<evidence type="ECO:0000256" key="8">
    <source>
        <dbReference type="SAM" id="Phobius"/>
    </source>
</evidence>
<evidence type="ECO:0000313" key="12">
    <source>
        <dbReference type="Proteomes" id="UP000838756"/>
    </source>
</evidence>
<dbReference type="Proteomes" id="UP000838756">
    <property type="component" value="Unassembled WGS sequence"/>
</dbReference>
<evidence type="ECO:0000259" key="9">
    <source>
        <dbReference type="PROSITE" id="PS51651"/>
    </source>
</evidence>
<accession>A0A8S4SJG8</accession>
<evidence type="ECO:0000256" key="5">
    <source>
        <dbReference type="PROSITE-ProRule" id="PRU00984"/>
    </source>
</evidence>
<dbReference type="EMBL" id="CAKXAJ010026279">
    <property type="protein sequence ID" value="CAH2265215.1"/>
    <property type="molecule type" value="Genomic_DNA"/>
</dbReference>
<comment type="caution">
    <text evidence="11">The sequence shown here is derived from an EMBL/GenBank/DDBJ whole genome shotgun (WGS) entry which is preliminary data.</text>
</comment>
<dbReference type="Pfam" id="PF20422">
    <property type="entry name" value="DHR-2_Lobe_B"/>
    <property type="match status" value="1"/>
</dbReference>
<dbReference type="GO" id="GO:0004721">
    <property type="term" value="F:phosphoprotein phosphatase activity"/>
    <property type="evidence" value="ECO:0007669"/>
    <property type="project" value="UniProtKB-KW"/>
</dbReference>
<dbReference type="Gene3D" id="1.20.58.740">
    <property type="match status" value="1"/>
</dbReference>
<dbReference type="PANTHER" id="PTHR23317">
    <property type="entry name" value="DEDICATOR OF CYTOKINESIS DOCK"/>
    <property type="match status" value="1"/>
</dbReference>
<dbReference type="PROSITE" id="PS51651">
    <property type="entry name" value="DOCKER"/>
    <property type="match status" value="1"/>
</dbReference>
<evidence type="ECO:0000256" key="6">
    <source>
        <dbReference type="RuleBase" id="RU003465"/>
    </source>
</evidence>
<dbReference type="PROSITE" id="PS01032">
    <property type="entry name" value="PPM_1"/>
    <property type="match status" value="1"/>
</dbReference>
<evidence type="ECO:0000259" key="10">
    <source>
        <dbReference type="PROSITE" id="PS51746"/>
    </source>
</evidence>
<dbReference type="Gene3D" id="1.25.40.410">
    <property type="match status" value="1"/>
</dbReference>
<evidence type="ECO:0000256" key="7">
    <source>
        <dbReference type="SAM" id="MobiDB-lite"/>
    </source>
</evidence>
<proteinExistence type="inferred from homology"/>
<dbReference type="Gene3D" id="3.60.40.10">
    <property type="entry name" value="PPM-type phosphatase domain"/>
    <property type="match status" value="1"/>
</dbReference>
<feature type="compositionally biased region" description="Basic and acidic residues" evidence="7">
    <location>
        <begin position="498"/>
        <end position="515"/>
    </location>
</feature>
<comment type="similarity">
    <text evidence="5">Belongs to the DOCK family.</text>
</comment>
<dbReference type="PROSITE" id="PS51746">
    <property type="entry name" value="PPM_2"/>
    <property type="match status" value="1"/>
</dbReference>
<organism evidence="11 12">
    <name type="scientific">Pararge aegeria aegeria</name>
    <dbReference type="NCBI Taxonomy" id="348720"/>
    <lineage>
        <taxon>Eukaryota</taxon>
        <taxon>Metazoa</taxon>
        <taxon>Ecdysozoa</taxon>
        <taxon>Arthropoda</taxon>
        <taxon>Hexapoda</taxon>
        <taxon>Insecta</taxon>
        <taxon>Pterygota</taxon>
        <taxon>Neoptera</taxon>
        <taxon>Endopterygota</taxon>
        <taxon>Lepidoptera</taxon>
        <taxon>Glossata</taxon>
        <taxon>Ditrysia</taxon>
        <taxon>Papilionoidea</taxon>
        <taxon>Nymphalidae</taxon>
        <taxon>Satyrinae</taxon>
        <taxon>Satyrini</taxon>
        <taxon>Parargina</taxon>
        <taxon>Pararge</taxon>
    </lineage>
</organism>
<evidence type="ECO:0000256" key="2">
    <source>
        <dbReference type="ARBA" id="ARBA00022723"/>
    </source>
</evidence>
<keyword evidence="8" id="KW-0812">Transmembrane</keyword>
<keyword evidence="12" id="KW-1185">Reference proteome</keyword>
<dbReference type="InterPro" id="IPR036457">
    <property type="entry name" value="PPM-type-like_dom_sf"/>
</dbReference>
<feature type="domain" description="PPM-type phosphatase" evidence="10">
    <location>
        <begin position="422"/>
        <end position="762"/>
    </location>
</feature>
<dbReference type="PANTHER" id="PTHR23317:SF26">
    <property type="entry name" value="ZIZIMIN, ISOFORM K"/>
    <property type="match status" value="1"/>
</dbReference>
<feature type="region of interest" description="Disordered" evidence="7">
    <location>
        <begin position="494"/>
        <end position="528"/>
    </location>
</feature>
<dbReference type="SMART" id="SM00332">
    <property type="entry name" value="PP2Cc"/>
    <property type="match status" value="1"/>
</dbReference>
<keyword evidence="2" id="KW-0479">Metal-binding</keyword>
<dbReference type="InterPro" id="IPR000222">
    <property type="entry name" value="PP2C_BS"/>
</dbReference>
<evidence type="ECO:0000256" key="3">
    <source>
        <dbReference type="ARBA" id="ARBA00022801"/>
    </source>
</evidence>
<reference evidence="11" key="1">
    <citation type="submission" date="2022-03" db="EMBL/GenBank/DDBJ databases">
        <authorList>
            <person name="Lindestad O."/>
        </authorList>
    </citation>
    <scope>NUCLEOTIDE SEQUENCE</scope>
</reference>
<dbReference type="Pfam" id="PF06920">
    <property type="entry name" value="DHR-2_Lobe_A"/>
    <property type="match status" value="1"/>
</dbReference>
<dbReference type="CDD" id="cd00143">
    <property type="entry name" value="PP2Cc"/>
    <property type="match status" value="1"/>
</dbReference>